<reference evidence="1 2" key="1">
    <citation type="journal article" date="2015" name="Nature">
        <title>rRNA introns, odd ribosomes, and small enigmatic genomes across a large radiation of phyla.</title>
        <authorList>
            <person name="Brown C.T."/>
            <person name="Hug L.A."/>
            <person name="Thomas B.C."/>
            <person name="Sharon I."/>
            <person name="Castelle C.J."/>
            <person name="Singh A."/>
            <person name="Wilkins M.J."/>
            <person name="Williams K.H."/>
            <person name="Banfield J.F."/>
        </authorList>
    </citation>
    <scope>NUCLEOTIDE SEQUENCE [LARGE SCALE GENOMIC DNA]</scope>
</reference>
<protein>
    <submittedName>
        <fullName evidence="1">Uncharacterized protein</fullName>
    </submittedName>
</protein>
<accession>A0A0F9YYP0</accession>
<sequence length="76" mass="8942">MYKEQKSKAIKLRLNGFTYSEITTKLRIEIPKSTLSGWFKNLKYSKNQEKILSLKIKNKIRKSQKKGLKNNKNKPA</sequence>
<dbReference type="AlphaFoldDB" id="A0A0F9YYP0"/>
<gene>
    <name evidence="1" type="ORF">UR21_C0008G0018</name>
</gene>
<dbReference type="Proteomes" id="UP000034803">
    <property type="component" value="Unassembled WGS sequence"/>
</dbReference>
<dbReference type="EMBL" id="LBOI01000008">
    <property type="protein sequence ID" value="KKP31541.1"/>
    <property type="molecule type" value="Genomic_DNA"/>
</dbReference>
<comment type="caution">
    <text evidence="1">The sequence shown here is derived from an EMBL/GenBank/DDBJ whole genome shotgun (WGS) entry which is preliminary data.</text>
</comment>
<evidence type="ECO:0000313" key="1">
    <source>
        <dbReference type="EMBL" id="KKP31541.1"/>
    </source>
</evidence>
<proteinExistence type="predicted"/>
<name>A0A0F9YYP0_9BACT</name>
<evidence type="ECO:0000313" key="2">
    <source>
        <dbReference type="Proteomes" id="UP000034803"/>
    </source>
</evidence>
<organism evidence="1 2">
    <name type="scientific">Candidatus Woesebacteria bacterium GW2011_GWC2_31_9</name>
    <dbReference type="NCBI Taxonomy" id="1618586"/>
    <lineage>
        <taxon>Bacteria</taxon>
        <taxon>Candidatus Woeseibacteriota</taxon>
    </lineage>
</organism>